<dbReference type="SUPFAM" id="SSF53807">
    <property type="entry name" value="Helical backbone' metal receptor"/>
    <property type="match status" value="1"/>
</dbReference>
<proteinExistence type="inferred from homology"/>
<evidence type="ECO:0000313" key="4">
    <source>
        <dbReference type="EMBL" id="MDA1362516.1"/>
    </source>
</evidence>
<evidence type="ECO:0000259" key="3">
    <source>
        <dbReference type="PROSITE" id="PS50983"/>
    </source>
</evidence>
<reference evidence="4" key="1">
    <citation type="submission" date="2022-12" db="EMBL/GenBank/DDBJ databases">
        <title>Gycomyces niveus sp.nov.,a novel actinomycete isolated from soil in Shouguan.</title>
        <authorList>
            <person name="Yang X."/>
        </authorList>
    </citation>
    <scope>NUCLEOTIDE SEQUENCE</scope>
    <source>
        <strain evidence="4">NEAU-A15</strain>
    </source>
</reference>
<feature type="domain" description="Fe/B12 periplasmic-binding" evidence="3">
    <location>
        <begin position="70"/>
        <end position="361"/>
    </location>
</feature>
<dbReference type="PANTHER" id="PTHR30535:SF34">
    <property type="entry name" value="MOLYBDATE-BINDING PROTEIN MOLA"/>
    <property type="match status" value="1"/>
</dbReference>
<dbReference type="PANTHER" id="PTHR30535">
    <property type="entry name" value="VITAMIN B12-BINDING PROTEIN"/>
    <property type="match status" value="1"/>
</dbReference>
<protein>
    <submittedName>
        <fullName evidence="4">ABC transporter substrate-binding protein</fullName>
    </submittedName>
</protein>
<dbReference type="Pfam" id="PF01497">
    <property type="entry name" value="Peripla_BP_2"/>
    <property type="match status" value="1"/>
</dbReference>
<keyword evidence="5" id="KW-1185">Reference proteome</keyword>
<name>A0A9X3SSF8_9ACTN</name>
<dbReference type="PROSITE" id="PS50983">
    <property type="entry name" value="FE_B12_PBP"/>
    <property type="match status" value="1"/>
</dbReference>
<dbReference type="EMBL" id="JAPZVP010000024">
    <property type="protein sequence ID" value="MDA1362516.1"/>
    <property type="molecule type" value="Genomic_DNA"/>
</dbReference>
<feature type="chain" id="PRO_5040953498" evidence="2">
    <location>
        <begin position="21"/>
        <end position="361"/>
    </location>
</feature>
<feature type="signal peptide" evidence="2">
    <location>
        <begin position="1"/>
        <end position="20"/>
    </location>
</feature>
<organism evidence="4 5">
    <name type="scientific">Glycomyces luteolus</name>
    <dbReference type="NCBI Taxonomy" id="2670330"/>
    <lineage>
        <taxon>Bacteria</taxon>
        <taxon>Bacillati</taxon>
        <taxon>Actinomycetota</taxon>
        <taxon>Actinomycetes</taxon>
        <taxon>Glycomycetales</taxon>
        <taxon>Glycomycetaceae</taxon>
        <taxon>Glycomyces</taxon>
    </lineage>
</organism>
<comment type="similarity">
    <text evidence="1">Belongs to the bacterial solute-binding protein 8 family.</text>
</comment>
<dbReference type="Gene3D" id="3.40.50.1980">
    <property type="entry name" value="Nitrogenase molybdenum iron protein domain"/>
    <property type="match status" value="2"/>
</dbReference>
<keyword evidence="2" id="KW-0732">Signal</keyword>
<dbReference type="InterPro" id="IPR002491">
    <property type="entry name" value="ABC_transptr_periplasmic_BD"/>
</dbReference>
<sequence>MPHAPTSCFLAALCTAAALAAVAACSETDASTSAADDGTGVGGGATEYPLTIDNCGREVTFEAPPENVVIMNGASVGEVESFLVLGVEDAILANAQSYGISEDPAMVERIAALPDGGLTLNENFDVPAEQLLALEPDLVISTAAGGFDPAYGFAPRDELAAIGANSLITPANCALGATDATAEQQEAFANASVEDSYALLRVLGRVFDVQDKAEEVVADMTARIDAVEAAVEGTERPTALIVYPGMSMMNANGLPAVMAGGIFDDVLHRAGTLNSFADDADVTASLSQEQLAAADVDLLVVGGFTPGEDLDAEAQALFEAYPDWAASRTGSYVTVSDGVYLGPLNALAIEKIAQSAHPDRL</sequence>
<dbReference type="AlphaFoldDB" id="A0A9X3SSF8"/>
<dbReference type="Proteomes" id="UP001146067">
    <property type="component" value="Unassembled WGS sequence"/>
</dbReference>
<evidence type="ECO:0000313" key="5">
    <source>
        <dbReference type="Proteomes" id="UP001146067"/>
    </source>
</evidence>
<dbReference type="RefSeq" id="WP_270112602.1">
    <property type="nucleotide sequence ID" value="NZ_JAPZVP010000024.1"/>
</dbReference>
<evidence type="ECO:0000256" key="1">
    <source>
        <dbReference type="ARBA" id="ARBA00008814"/>
    </source>
</evidence>
<accession>A0A9X3SSF8</accession>
<evidence type="ECO:0000256" key="2">
    <source>
        <dbReference type="SAM" id="SignalP"/>
    </source>
</evidence>
<dbReference type="InterPro" id="IPR050902">
    <property type="entry name" value="ABC_Transporter_SBP"/>
</dbReference>
<gene>
    <name evidence="4" type="ORF">O1R50_23035</name>
</gene>
<comment type="caution">
    <text evidence="4">The sequence shown here is derived from an EMBL/GenBank/DDBJ whole genome shotgun (WGS) entry which is preliminary data.</text>
</comment>